<sequence>MMTGRNIAFIGLLHLALFTAYGSARGNSFLSCSSSHSGHFVILDCYYRGGIPFPTLTWTGPNNLYRETANTPRFTINLTQEEFENKWSTIYKCTAGHAYLTSYCYIGRGIGSYVGISFGVLALLFLLCILIIVIWTGCGILCEKIARYRGKDDQLPATSTATGHYNPAYEVEHVGEAITPE</sequence>
<dbReference type="OMA" id="NTPRFTI"/>
<dbReference type="EMBL" id="BFAA01004258">
    <property type="protein sequence ID" value="GCB66129.1"/>
    <property type="molecule type" value="Genomic_DNA"/>
</dbReference>
<comment type="caution">
    <text evidence="3">The sequence shown here is derived from an EMBL/GenBank/DDBJ whole genome shotgun (WGS) entry which is preliminary data.</text>
</comment>
<proteinExistence type="predicted"/>
<dbReference type="InterPro" id="IPR036179">
    <property type="entry name" value="Ig-like_dom_sf"/>
</dbReference>
<evidence type="ECO:0000313" key="3">
    <source>
        <dbReference type="EMBL" id="GCB66129.1"/>
    </source>
</evidence>
<evidence type="ECO:0000313" key="4">
    <source>
        <dbReference type="Proteomes" id="UP000288216"/>
    </source>
</evidence>
<feature type="signal peptide" evidence="2">
    <location>
        <begin position="1"/>
        <end position="24"/>
    </location>
</feature>
<dbReference type="SUPFAM" id="SSF48726">
    <property type="entry name" value="Immunoglobulin"/>
    <property type="match status" value="1"/>
</dbReference>
<evidence type="ECO:0000256" key="2">
    <source>
        <dbReference type="SAM" id="SignalP"/>
    </source>
</evidence>
<keyword evidence="1" id="KW-0472">Membrane</keyword>
<evidence type="ECO:0000256" key="1">
    <source>
        <dbReference type="SAM" id="Phobius"/>
    </source>
</evidence>
<keyword evidence="1" id="KW-0812">Transmembrane</keyword>
<organism evidence="3 4">
    <name type="scientific">Scyliorhinus torazame</name>
    <name type="common">Cloudy catshark</name>
    <name type="synonym">Catulus torazame</name>
    <dbReference type="NCBI Taxonomy" id="75743"/>
    <lineage>
        <taxon>Eukaryota</taxon>
        <taxon>Metazoa</taxon>
        <taxon>Chordata</taxon>
        <taxon>Craniata</taxon>
        <taxon>Vertebrata</taxon>
        <taxon>Chondrichthyes</taxon>
        <taxon>Elasmobranchii</taxon>
        <taxon>Galeomorphii</taxon>
        <taxon>Galeoidea</taxon>
        <taxon>Carcharhiniformes</taxon>
        <taxon>Scyliorhinidae</taxon>
        <taxon>Scyliorhinus</taxon>
    </lineage>
</organism>
<dbReference type="OrthoDB" id="10466350at2759"/>
<dbReference type="AlphaFoldDB" id="A0A401NZ34"/>
<gene>
    <name evidence="3" type="ORF">scyTo_0010051</name>
</gene>
<keyword evidence="2" id="KW-0732">Signal</keyword>
<reference evidence="3 4" key="1">
    <citation type="journal article" date="2018" name="Nat. Ecol. Evol.">
        <title>Shark genomes provide insights into elasmobranch evolution and the origin of vertebrates.</title>
        <authorList>
            <person name="Hara Y"/>
            <person name="Yamaguchi K"/>
            <person name="Onimaru K"/>
            <person name="Kadota M"/>
            <person name="Koyanagi M"/>
            <person name="Keeley SD"/>
            <person name="Tatsumi K"/>
            <person name="Tanaka K"/>
            <person name="Motone F"/>
            <person name="Kageyama Y"/>
            <person name="Nozu R"/>
            <person name="Adachi N"/>
            <person name="Nishimura O"/>
            <person name="Nakagawa R"/>
            <person name="Tanegashima C"/>
            <person name="Kiyatake I"/>
            <person name="Matsumoto R"/>
            <person name="Murakumo K"/>
            <person name="Nishida K"/>
            <person name="Terakita A"/>
            <person name="Kuratani S"/>
            <person name="Sato K"/>
            <person name="Hyodo S Kuraku.S."/>
        </authorList>
    </citation>
    <scope>NUCLEOTIDE SEQUENCE [LARGE SCALE GENOMIC DNA]</scope>
</reference>
<feature type="chain" id="PRO_5019276353" description="Ig-like domain-containing protein" evidence="2">
    <location>
        <begin position="25"/>
        <end position="181"/>
    </location>
</feature>
<evidence type="ECO:0008006" key="5">
    <source>
        <dbReference type="Google" id="ProtNLM"/>
    </source>
</evidence>
<dbReference type="Proteomes" id="UP000288216">
    <property type="component" value="Unassembled WGS sequence"/>
</dbReference>
<protein>
    <recommendedName>
        <fullName evidence="5">Ig-like domain-containing protein</fullName>
    </recommendedName>
</protein>
<name>A0A401NZ34_SCYTO</name>
<keyword evidence="4" id="KW-1185">Reference proteome</keyword>
<feature type="transmembrane region" description="Helical" evidence="1">
    <location>
        <begin position="113"/>
        <end position="142"/>
    </location>
</feature>
<accession>A0A401NZ34</accession>
<keyword evidence="1" id="KW-1133">Transmembrane helix</keyword>